<dbReference type="AlphaFoldDB" id="A0A1G6VV50"/>
<accession>A0A1G6VV50</accession>
<dbReference type="RefSeq" id="WP_245701315.1">
    <property type="nucleotide sequence ID" value="NZ_FMYH01000008.1"/>
</dbReference>
<evidence type="ECO:0000313" key="1">
    <source>
        <dbReference type="EMBL" id="SDD56695.1"/>
    </source>
</evidence>
<keyword evidence="2" id="KW-1185">Reference proteome</keyword>
<dbReference type="STRING" id="1814289.SAMN05216410_3529"/>
<name>A0A1G6VV50_9MICO</name>
<organism evidence="1 2">
    <name type="scientific">Sanguibacter gelidistatuariae</name>
    <dbReference type="NCBI Taxonomy" id="1814289"/>
    <lineage>
        <taxon>Bacteria</taxon>
        <taxon>Bacillati</taxon>
        <taxon>Actinomycetota</taxon>
        <taxon>Actinomycetes</taxon>
        <taxon>Micrococcales</taxon>
        <taxon>Sanguibacteraceae</taxon>
        <taxon>Sanguibacter</taxon>
    </lineage>
</organism>
<dbReference type="EMBL" id="FMYH01000008">
    <property type="protein sequence ID" value="SDD56695.1"/>
    <property type="molecule type" value="Genomic_DNA"/>
</dbReference>
<proteinExistence type="predicted"/>
<dbReference type="PANTHER" id="PTHR30528:SF0">
    <property type="entry name" value="CYTOPLASMIC PROTEIN"/>
    <property type="match status" value="1"/>
</dbReference>
<gene>
    <name evidence="1" type="ORF">SAMN05216410_3529</name>
</gene>
<protein>
    <recommendedName>
        <fullName evidence="3">Winged helix-turn-helix domain-containing protein</fullName>
    </recommendedName>
</protein>
<evidence type="ECO:0008006" key="3">
    <source>
        <dbReference type="Google" id="ProtNLM"/>
    </source>
</evidence>
<dbReference type="Pfam" id="PF06224">
    <property type="entry name" value="AlkZ-like"/>
    <property type="match status" value="1"/>
</dbReference>
<dbReference type="Proteomes" id="UP000199039">
    <property type="component" value="Unassembled WGS sequence"/>
</dbReference>
<dbReference type="InterPro" id="IPR009351">
    <property type="entry name" value="AlkZ-like"/>
</dbReference>
<dbReference type="PANTHER" id="PTHR30528">
    <property type="entry name" value="CYTOPLASMIC PROTEIN"/>
    <property type="match status" value="1"/>
</dbReference>
<evidence type="ECO:0000313" key="2">
    <source>
        <dbReference type="Proteomes" id="UP000199039"/>
    </source>
</evidence>
<reference evidence="1 2" key="1">
    <citation type="submission" date="2016-09" db="EMBL/GenBank/DDBJ databases">
        <authorList>
            <person name="Capua I."/>
            <person name="De Benedictis P."/>
            <person name="Joannis T."/>
            <person name="Lombin L.H."/>
            <person name="Cattoli G."/>
        </authorList>
    </citation>
    <scope>NUCLEOTIDE SEQUENCE [LARGE SCALE GENOMIC DNA]</scope>
    <source>
        <strain evidence="1 2">ISLP-3</strain>
    </source>
</reference>
<sequence>MTLAQARRTALAASGLHRPRPQGPATMAGLQRVVSRLGLLQIDSVNVLARAHLMPLYARLGPYDPALLTRAAHMEPRRLVEYWAHEASFIPPETYRLLEWRQRRYRTEAWGQISAAEMDHSAEIIEIRAIVRDHGPVTATQVEALLVETHPRDRSAWGWSWSTAKRALEFLFFTGEVTAAGRTNAFERLYDLTARVLPPTVLAAAPVSDADAVRALVEIGARAHGVGTARCFADYFRLKGPAPRAAIAELVDGGALLPVRVEGWDRETFVHRDAATPRTATARTLLSPFDPLIFERRRLAELFGTHYRIEIYVPAKDRVHGYYVLPFLEGDRITARVDLKADRREGTLLVQAAHRDTFATASTARLLADELGILAGWLELSEVVVADRGDLAADLAREIGAARAGR</sequence>